<evidence type="ECO:0000256" key="2">
    <source>
        <dbReference type="ARBA" id="ARBA00022729"/>
    </source>
</evidence>
<protein>
    <submittedName>
        <fullName evidence="4">Polysaccharide deacetylase</fullName>
    </submittedName>
</protein>
<dbReference type="InterPro" id="IPR002509">
    <property type="entry name" value="NODB_dom"/>
</dbReference>
<dbReference type="GO" id="GO:0016810">
    <property type="term" value="F:hydrolase activity, acting on carbon-nitrogen (but not peptide) bonds"/>
    <property type="evidence" value="ECO:0007669"/>
    <property type="project" value="InterPro"/>
</dbReference>
<dbReference type="RefSeq" id="WP_084566649.1">
    <property type="nucleotide sequence ID" value="NZ_FTOJ01000007.1"/>
</dbReference>
<feature type="domain" description="NodB homology" evidence="3">
    <location>
        <begin position="71"/>
        <end position="247"/>
    </location>
</feature>
<dbReference type="OrthoDB" id="9778320at2"/>
<gene>
    <name evidence="4" type="ORF">SAMN05421796_107131</name>
</gene>
<dbReference type="Proteomes" id="UP000186246">
    <property type="component" value="Unassembled WGS sequence"/>
</dbReference>
<dbReference type="PANTHER" id="PTHR34216">
    <property type="match status" value="1"/>
</dbReference>
<evidence type="ECO:0000256" key="1">
    <source>
        <dbReference type="ARBA" id="ARBA00004613"/>
    </source>
</evidence>
<dbReference type="InterPro" id="IPR051398">
    <property type="entry name" value="Polysacch_Deacetylase"/>
</dbReference>
<dbReference type="Gene3D" id="3.20.20.370">
    <property type="entry name" value="Glycoside hydrolase/deacetylase"/>
    <property type="match status" value="1"/>
</dbReference>
<dbReference type="PANTHER" id="PTHR34216:SF3">
    <property type="entry name" value="POLY-BETA-1,6-N-ACETYL-D-GLUCOSAMINE N-DEACETYLASE"/>
    <property type="match status" value="1"/>
</dbReference>
<dbReference type="GO" id="GO:0005576">
    <property type="term" value="C:extracellular region"/>
    <property type="evidence" value="ECO:0007669"/>
    <property type="project" value="UniProtKB-SubCell"/>
</dbReference>
<dbReference type="GO" id="GO:0005975">
    <property type="term" value="P:carbohydrate metabolic process"/>
    <property type="evidence" value="ECO:0007669"/>
    <property type="project" value="InterPro"/>
</dbReference>
<dbReference type="STRING" id="551459.SAMN05421796_107131"/>
<sequence>MLLNFIKGSLGISHPTDLRILMYHQVMTEKDKIDNDLTISVEKLEKQLIYIKENFETVFFGELEEKKDVKNKIIITFDDGYYNNFIYLIPLLIKYQLKAAICVPTELIEKDLENKPGLYMSFEEIKSLPSKYVEICLHSHSHKNYSEMSIEDAENDIKENMKSLEYHQIEYSNILVYPYGKFPKKGLQKKRFFALLEKLNISAALRIGNNLTSFPWKNKFEVKRINMKGSDSFTTFKMKLRYGKIKL</sequence>
<accession>A0A1N7NBV1</accession>
<evidence type="ECO:0000259" key="3">
    <source>
        <dbReference type="PROSITE" id="PS51677"/>
    </source>
</evidence>
<name>A0A1N7NBV1_9FLAO</name>
<keyword evidence="2" id="KW-0732">Signal</keyword>
<evidence type="ECO:0000313" key="5">
    <source>
        <dbReference type="Proteomes" id="UP000186246"/>
    </source>
</evidence>
<organism evidence="4 5">
    <name type="scientific">Chryseobacterium piscicola</name>
    <dbReference type="NCBI Taxonomy" id="551459"/>
    <lineage>
        <taxon>Bacteria</taxon>
        <taxon>Pseudomonadati</taxon>
        <taxon>Bacteroidota</taxon>
        <taxon>Flavobacteriia</taxon>
        <taxon>Flavobacteriales</taxon>
        <taxon>Weeksellaceae</taxon>
        <taxon>Chryseobacterium group</taxon>
        <taxon>Chryseobacterium</taxon>
    </lineage>
</organism>
<dbReference type="EMBL" id="FTOJ01000007">
    <property type="protein sequence ID" value="SIS95865.1"/>
    <property type="molecule type" value="Genomic_DNA"/>
</dbReference>
<comment type="subcellular location">
    <subcellularLocation>
        <location evidence="1">Secreted</location>
    </subcellularLocation>
</comment>
<proteinExistence type="predicted"/>
<reference evidence="5" key="1">
    <citation type="submission" date="2017-01" db="EMBL/GenBank/DDBJ databases">
        <authorList>
            <person name="Varghese N."/>
            <person name="Submissions S."/>
        </authorList>
    </citation>
    <scope>NUCLEOTIDE SEQUENCE [LARGE SCALE GENOMIC DNA]</scope>
    <source>
        <strain evidence="5">DSM 21068</strain>
    </source>
</reference>
<dbReference type="SUPFAM" id="SSF88713">
    <property type="entry name" value="Glycoside hydrolase/deacetylase"/>
    <property type="match status" value="1"/>
</dbReference>
<dbReference type="Pfam" id="PF01522">
    <property type="entry name" value="Polysacc_deac_1"/>
    <property type="match status" value="1"/>
</dbReference>
<dbReference type="AlphaFoldDB" id="A0A1N7NBV1"/>
<evidence type="ECO:0000313" key="4">
    <source>
        <dbReference type="EMBL" id="SIS95865.1"/>
    </source>
</evidence>
<dbReference type="InterPro" id="IPR011330">
    <property type="entry name" value="Glyco_hydro/deAcase_b/a-brl"/>
</dbReference>
<dbReference type="PROSITE" id="PS51677">
    <property type="entry name" value="NODB"/>
    <property type="match status" value="1"/>
</dbReference>
<dbReference type="CDD" id="cd10918">
    <property type="entry name" value="CE4_NodB_like_5s_6s"/>
    <property type="match status" value="1"/>
</dbReference>